<evidence type="ECO:0000313" key="1">
    <source>
        <dbReference type="EMBL" id="PHV72225.1"/>
    </source>
</evidence>
<organism evidence="1 2">
    <name type="scientific">Sporanaerobium hydrogeniformans</name>
    <dbReference type="NCBI Taxonomy" id="3072179"/>
    <lineage>
        <taxon>Bacteria</taxon>
        <taxon>Bacillati</taxon>
        <taxon>Bacillota</taxon>
        <taxon>Clostridia</taxon>
        <taxon>Lachnospirales</taxon>
        <taxon>Lachnospiraceae</taxon>
        <taxon>Sporanaerobium</taxon>
    </lineage>
</organism>
<sequence length="221" mass="24935">MKTCEKCGVQLKGKGNNCPLCQNELIGSNEGEEAVFPLNDQRQKETHMVIKVINFMMLCVGIMSVFFNVLYPVEIWWSLIVVLTLIGVRVSLFIAIAKHKNILKYLWNQSLVIIAFAIVIDYISGNHGWAITFVLPIIFTLAMIIMYLISKILHLQVGDYMIYLLLDAVFGIIPILFLLLQSVTTAIPSLICIMVSIISVIALISFEGPSMYSELKRRLHV</sequence>
<evidence type="ECO:0000313" key="2">
    <source>
        <dbReference type="Proteomes" id="UP000224460"/>
    </source>
</evidence>
<dbReference type="Proteomes" id="UP000224460">
    <property type="component" value="Unassembled WGS sequence"/>
</dbReference>
<proteinExistence type="predicted"/>
<comment type="caution">
    <text evidence="1">The sequence shown here is derived from an EMBL/GenBank/DDBJ whole genome shotgun (WGS) entry which is preliminary data.</text>
</comment>
<keyword evidence="2" id="KW-1185">Reference proteome</keyword>
<accession>A0AC61DFY2</accession>
<gene>
    <name evidence="1" type="ORF">CS063_01750</name>
</gene>
<dbReference type="EMBL" id="PEDL01000001">
    <property type="protein sequence ID" value="PHV72225.1"/>
    <property type="molecule type" value="Genomic_DNA"/>
</dbReference>
<protein>
    <submittedName>
        <fullName evidence="1">Uncharacterized protein</fullName>
    </submittedName>
</protein>
<reference evidence="1" key="1">
    <citation type="submission" date="2017-10" db="EMBL/GenBank/DDBJ databases">
        <title>Genome sequence of cellulolytic Lachnospiraceae bacterium XHS1971 isolated from hotspring sediment.</title>
        <authorList>
            <person name="Vasudevan G."/>
            <person name="Joshi A.J."/>
            <person name="Hivarkar S."/>
            <person name="Lanjekar V.B."/>
            <person name="Dhakephalkar P.K."/>
            <person name="Dagar S."/>
        </authorList>
    </citation>
    <scope>NUCLEOTIDE SEQUENCE</scope>
    <source>
        <strain evidence="1">XHS1971</strain>
    </source>
</reference>
<name>A0AC61DFY2_9FIRM</name>